<protein>
    <submittedName>
        <fullName evidence="1">Glycerol-3-phosphate responsive antiterminator</fullName>
    </submittedName>
</protein>
<organism evidence="1 2">
    <name type="scientific">Anaeroselena agilis</name>
    <dbReference type="NCBI Taxonomy" id="3063788"/>
    <lineage>
        <taxon>Bacteria</taxon>
        <taxon>Bacillati</taxon>
        <taxon>Bacillota</taxon>
        <taxon>Negativicutes</taxon>
        <taxon>Acetonemataceae</taxon>
        <taxon>Anaeroselena</taxon>
    </lineage>
</organism>
<reference evidence="1 2" key="1">
    <citation type="submission" date="2023-07" db="EMBL/GenBank/DDBJ databases">
        <title>The novel representative of Negativicutes class, Anaeroselena agilis gen. nov. sp. nov.</title>
        <authorList>
            <person name="Prokofeva M.I."/>
            <person name="Elcheninov A.G."/>
            <person name="Klyukina A."/>
            <person name="Kublanov I.V."/>
            <person name="Frolov E.N."/>
            <person name="Podosokorskaya O.A."/>
        </authorList>
    </citation>
    <scope>NUCLEOTIDE SEQUENCE [LARGE SCALE GENOMIC DNA]</scope>
    <source>
        <strain evidence="1 2">4137-cl</strain>
    </source>
</reference>
<dbReference type="RefSeq" id="WP_413780144.1">
    <property type="nucleotide sequence ID" value="NZ_JAUOZS010000001.1"/>
</dbReference>
<comment type="caution">
    <text evidence="1">The sequence shown here is derived from an EMBL/GenBank/DDBJ whole genome shotgun (WGS) entry which is preliminary data.</text>
</comment>
<dbReference type="PANTHER" id="PTHR35787">
    <property type="entry name" value="GLYCEROL UPTAKE OPERON ANTITERMINATOR REGULATORY PROTEIN"/>
    <property type="match status" value="1"/>
</dbReference>
<dbReference type="Gene3D" id="3.20.20.70">
    <property type="entry name" value="Aldolase class I"/>
    <property type="match status" value="1"/>
</dbReference>
<accession>A0ABU3NZC5</accession>
<proteinExistence type="predicted"/>
<dbReference type="PIRSF" id="PIRSF016897">
    <property type="entry name" value="GlpP"/>
    <property type="match status" value="1"/>
</dbReference>
<dbReference type="InterPro" id="IPR013785">
    <property type="entry name" value="Aldolase_TIM"/>
</dbReference>
<dbReference type="InterPro" id="IPR006699">
    <property type="entry name" value="GlpP"/>
</dbReference>
<evidence type="ECO:0000313" key="2">
    <source>
        <dbReference type="Proteomes" id="UP001254848"/>
    </source>
</evidence>
<name>A0ABU3NZC5_9FIRM</name>
<dbReference type="Proteomes" id="UP001254848">
    <property type="component" value="Unassembled WGS sequence"/>
</dbReference>
<dbReference type="Pfam" id="PF04309">
    <property type="entry name" value="G3P_antiterm"/>
    <property type="match status" value="1"/>
</dbReference>
<sequence length="187" mass="19568">MADIIAKLCPGPVVPAARTPADLTHALAHTSAPAVILLFGDINTLPGLLAEAKRHGKRLIVHLDLLDGVGKDRAGVKCLARLGVAALITTKQQLVKTARDEGMIVVQRLFIMDTEALRTAVKVVNHAKPDAVEILPASVPGWVFTEITRQTGLPLLAGGLAATRADIDSALAGGAAAVSTSNRDLWQ</sequence>
<dbReference type="PANTHER" id="PTHR35787:SF1">
    <property type="entry name" value="GLYCEROL UPTAKE OPERON ANTITERMINATOR REGULATORY PROTEIN"/>
    <property type="match status" value="1"/>
</dbReference>
<keyword evidence="2" id="KW-1185">Reference proteome</keyword>
<gene>
    <name evidence="1" type="ORF">Q4T40_10325</name>
</gene>
<dbReference type="SUPFAM" id="SSF110391">
    <property type="entry name" value="GlpP-like"/>
    <property type="match status" value="1"/>
</dbReference>
<dbReference type="EMBL" id="JAUOZS010000001">
    <property type="protein sequence ID" value="MDT8901638.1"/>
    <property type="molecule type" value="Genomic_DNA"/>
</dbReference>
<evidence type="ECO:0000313" key="1">
    <source>
        <dbReference type="EMBL" id="MDT8901638.1"/>
    </source>
</evidence>